<dbReference type="PROSITE" id="PS51891">
    <property type="entry name" value="CENP_V_GFA"/>
    <property type="match status" value="1"/>
</dbReference>
<name>A0A1C7PB47_9HYPH</name>
<gene>
    <name evidence="6" type="ORF">ADU59_04195</name>
</gene>
<keyword evidence="3" id="KW-0862">Zinc</keyword>
<protein>
    <submittedName>
        <fullName evidence="6">Aldehyde-activating protein</fullName>
    </submittedName>
</protein>
<dbReference type="SUPFAM" id="SSF51316">
    <property type="entry name" value="Mss4-like"/>
    <property type="match status" value="1"/>
</dbReference>
<dbReference type="Proteomes" id="UP000093111">
    <property type="component" value="Unassembled WGS sequence"/>
</dbReference>
<dbReference type="EMBL" id="LGLV01000004">
    <property type="protein sequence ID" value="OBZ96924.1"/>
    <property type="molecule type" value="Genomic_DNA"/>
</dbReference>
<proteinExistence type="inferred from homology"/>
<dbReference type="PANTHER" id="PTHR33337">
    <property type="entry name" value="GFA DOMAIN-CONTAINING PROTEIN"/>
    <property type="match status" value="1"/>
</dbReference>
<dbReference type="AlphaFoldDB" id="A0A1C7PB47"/>
<dbReference type="STRING" id="1612624.ADU59_04195"/>
<evidence type="ECO:0000256" key="3">
    <source>
        <dbReference type="ARBA" id="ARBA00022833"/>
    </source>
</evidence>
<dbReference type="Gene3D" id="3.90.1590.10">
    <property type="entry name" value="glutathione-dependent formaldehyde- activating enzyme (gfa)"/>
    <property type="match status" value="1"/>
</dbReference>
<keyword evidence="2" id="KW-0479">Metal-binding</keyword>
<evidence type="ECO:0000313" key="7">
    <source>
        <dbReference type="Proteomes" id="UP000093111"/>
    </source>
</evidence>
<sequence>MKIDGQCHCGAIAYEAEIDPGAVGICHCTDCQHLTGSVYRVTVSVPKNDFRITAGEPKTYVKTGDNGRTRFQMFCGNCGSPIYTTGTDEDAEEIGIRWGNIRQRRDLAPKSQIWCSSAASWFGERDALPGRDRD</sequence>
<evidence type="ECO:0000256" key="2">
    <source>
        <dbReference type="ARBA" id="ARBA00022723"/>
    </source>
</evidence>
<dbReference type="GO" id="GO:0016846">
    <property type="term" value="F:carbon-sulfur lyase activity"/>
    <property type="evidence" value="ECO:0007669"/>
    <property type="project" value="InterPro"/>
</dbReference>
<dbReference type="GO" id="GO:0046872">
    <property type="term" value="F:metal ion binding"/>
    <property type="evidence" value="ECO:0007669"/>
    <property type="project" value="UniProtKB-KW"/>
</dbReference>
<dbReference type="PATRIC" id="fig|1612624.7.peg.878"/>
<reference evidence="6 7" key="1">
    <citation type="journal article" date="2016" name="Syst. Appl. Microbiol.">
        <title>Pararhizobium polonicum sp. nov. isolated from tumors on stone fruit rootstocks.</title>
        <authorList>
            <person name="Pulawska J."/>
            <person name="Kuzmanovic N."/>
            <person name="Willems A."/>
            <person name="Pothier J.F."/>
        </authorList>
    </citation>
    <scope>NUCLEOTIDE SEQUENCE [LARGE SCALE GENOMIC DNA]</scope>
    <source>
        <strain evidence="6 7">F5.1</strain>
    </source>
</reference>
<evidence type="ECO:0000256" key="1">
    <source>
        <dbReference type="ARBA" id="ARBA00005495"/>
    </source>
</evidence>
<evidence type="ECO:0000313" key="6">
    <source>
        <dbReference type="EMBL" id="OBZ96924.1"/>
    </source>
</evidence>
<dbReference type="InterPro" id="IPR011057">
    <property type="entry name" value="Mss4-like_sf"/>
</dbReference>
<organism evidence="6 7">
    <name type="scientific">Pararhizobium polonicum</name>
    <dbReference type="NCBI Taxonomy" id="1612624"/>
    <lineage>
        <taxon>Bacteria</taxon>
        <taxon>Pseudomonadati</taxon>
        <taxon>Pseudomonadota</taxon>
        <taxon>Alphaproteobacteria</taxon>
        <taxon>Hyphomicrobiales</taxon>
        <taxon>Rhizobiaceae</taxon>
        <taxon>Rhizobium/Agrobacterium group</taxon>
        <taxon>Pararhizobium</taxon>
    </lineage>
</organism>
<dbReference type="Pfam" id="PF04828">
    <property type="entry name" value="GFA"/>
    <property type="match status" value="1"/>
</dbReference>
<comment type="caution">
    <text evidence="6">The sequence shown here is derived from an EMBL/GenBank/DDBJ whole genome shotgun (WGS) entry which is preliminary data.</text>
</comment>
<comment type="similarity">
    <text evidence="1">Belongs to the Gfa family.</text>
</comment>
<dbReference type="PANTHER" id="PTHR33337:SF40">
    <property type="entry name" value="CENP-V_GFA DOMAIN-CONTAINING PROTEIN-RELATED"/>
    <property type="match status" value="1"/>
</dbReference>
<keyword evidence="4" id="KW-0456">Lyase</keyword>
<evidence type="ECO:0000256" key="4">
    <source>
        <dbReference type="ARBA" id="ARBA00023239"/>
    </source>
</evidence>
<accession>A0A1C7PB47</accession>
<dbReference type="RefSeq" id="WP_068951936.1">
    <property type="nucleotide sequence ID" value="NZ_LGLV01000004.1"/>
</dbReference>
<dbReference type="InterPro" id="IPR006913">
    <property type="entry name" value="CENP-V/GFA"/>
</dbReference>
<keyword evidence="7" id="KW-1185">Reference proteome</keyword>
<dbReference type="OrthoDB" id="9807246at2"/>
<feature type="domain" description="CENP-V/GFA" evidence="5">
    <location>
        <begin position="3"/>
        <end position="122"/>
    </location>
</feature>
<evidence type="ECO:0000259" key="5">
    <source>
        <dbReference type="PROSITE" id="PS51891"/>
    </source>
</evidence>